<feature type="compositionally biased region" description="Low complexity" evidence="1">
    <location>
        <begin position="147"/>
        <end position="158"/>
    </location>
</feature>
<organism evidence="2 3">
    <name type="scientific">Panicum virgatum</name>
    <name type="common">Blackwell switchgrass</name>
    <dbReference type="NCBI Taxonomy" id="38727"/>
    <lineage>
        <taxon>Eukaryota</taxon>
        <taxon>Viridiplantae</taxon>
        <taxon>Streptophyta</taxon>
        <taxon>Embryophyta</taxon>
        <taxon>Tracheophyta</taxon>
        <taxon>Spermatophyta</taxon>
        <taxon>Magnoliopsida</taxon>
        <taxon>Liliopsida</taxon>
        <taxon>Poales</taxon>
        <taxon>Poaceae</taxon>
        <taxon>PACMAD clade</taxon>
        <taxon>Panicoideae</taxon>
        <taxon>Panicodae</taxon>
        <taxon>Paniceae</taxon>
        <taxon>Panicinae</taxon>
        <taxon>Panicum</taxon>
        <taxon>Panicum sect. Hiantes</taxon>
    </lineage>
</organism>
<protein>
    <submittedName>
        <fullName evidence="2">Uncharacterized protein</fullName>
    </submittedName>
</protein>
<dbReference type="AlphaFoldDB" id="A0A8T0U1D8"/>
<evidence type="ECO:0000256" key="1">
    <source>
        <dbReference type="SAM" id="MobiDB-lite"/>
    </source>
</evidence>
<sequence length="282" mass="29818">MIFARMTPSDRRDLRTPSRHHLRRRVSASSPMLREFGGPSAHLRVIPPSRGGRSPTPPPALASTARSTPRLRRGCAPVEGFPCATLPAGLPCLRPSGTDARHGRRQLLHVSPTSAWPEGMRVRTGSRSGADSRARAPAGGGRDSTSPRRGGAATAAPSSRRRLSRTRRGWPWRAIAGLAAACGRGGGSARGHGGELPLRSRRRRLPTDRARRVRSLRGAWRGGGGVACAAVRWQRAPAGLGAAVGMRPASGMRAPAAGLGRRGGGHTMAGWGRRFCSRHGGQ</sequence>
<keyword evidence="3" id="KW-1185">Reference proteome</keyword>
<feature type="region of interest" description="Disordered" evidence="1">
    <location>
        <begin position="1"/>
        <end position="73"/>
    </location>
</feature>
<dbReference type="EMBL" id="CM029042">
    <property type="protein sequence ID" value="KAG2618342.1"/>
    <property type="molecule type" value="Genomic_DNA"/>
</dbReference>
<feature type="region of interest" description="Disordered" evidence="1">
    <location>
        <begin position="111"/>
        <end position="167"/>
    </location>
</feature>
<comment type="caution">
    <text evidence="2">The sequence shown here is derived from an EMBL/GenBank/DDBJ whole genome shotgun (WGS) entry which is preliminary data.</text>
</comment>
<name>A0A8T0U1D8_PANVG</name>
<dbReference type="Proteomes" id="UP000823388">
    <property type="component" value="Chromosome 3N"/>
</dbReference>
<gene>
    <name evidence="2" type="ORF">PVAP13_3NG079525</name>
</gene>
<reference evidence="2" key="1">
    <citation type="submission" date="2020-05" db="EMBL/GenBank/DDBJ databases">
        <title>WGS assembly of Panicum virgatum.</title>
        <authorList>
            <person name="Lovell J.T."/>
            <person name="Jenkins J."/>
            <person name="Shu S."/>
            <person name="Juenger T.E."/>
            <person name="Schmutz J."/>
        </authorList>
    </citation>
    <scope>NUCLEOTIDE SEQUENCE</scope>
    <source>
        <strain evidence="2">AP13</strain>
    </source>
</reference>
<accession>A0A8T0U1D8</accession>
<feature type="compositionally biased region" description="Basic residues" evidence="1">
    <location>
        <begin position="17"/>
        <end position="26"/>
    </location>
</feature>
<evidence type="ECO:0000313" key="3">
    <source>
        <dbReference type="Proteomes" id="UP000823388"/>
    </source>
</evidence>
<evidence type="ECO:0000313" key="2">
    <source>
        <dbReference type="EMBL" id="KAG2618342.1"/>
    </source>
</evidence>
<proteinExistence type="predicted"/>